<dbReference type="AlphaFoldDB" id="A0A2M8L1V1"/>
<dbReference type="EMBL" id="PFEI01000113">
    <property type="protein sequence ID" value="PJE66852.1"/>
    <property type="molecule type" value="Genomic_DNA"/>
</dbReference>
<dbReference type="InterPro" id="IPR006059">
    <property type="entry name" value="SBP"/>
</dbReference>
<accession>A0A2M8L1V1</accession>
<sequence>MPLFKSDLAKVPTDTAGRVGLDTDFFEAYKNTIKTSGSWQGIPLMYDGLSLFYNKDLIESAGVSLPKSWWDLEQSASKLTVRDANGKITVSGVAMGLVDNVDHWSDIVGLMLKQGGVNPLLTDADSEKKLQDVLT</sequence>
<organism evidence="1 2">
    <name type="scientific">Candidatus Shapirobacteria bacterium CG10_big_fil_rev_8_21_14_0_10_36_6</name>
    <dbReference type="NCBI Taxonomy" id="1974886"/>
    <lineage>
        <taxon>Bacteria</taxon>
        <taxon>Candidatus Shapironibacteriota</taxon>
    </lineage>
</organism>
<comment type="caution">
    <text evidence="1">The sequence shown here is derived from an EMBL/GenBank/DDBJ whole genome shotgun (WGS) entry which is preliminary data.</text>
</comment>
<dbReference type="Proteomes" id="UP000229766">
    <property type="component" value="Unassembled WGS sequence"/>
</dbReference>
<dbReference type="Pfam" id="PF01547">
    <property type="entry name" value="SBP_bac_1"/>
    <property type="match status" value="1"/>
</dbReference>
<protein>
    <recommendedName>
        <fullName evidence="3">ABC transporter substrate-binding protein</fullName>
    </recommendedName>
</protein>
<evidence type="ECO:0000313" key="1">
    <source>
        <dbReference type="EMBL" id="PJE66852.1"/>
    </source>
</evidence>
<feature type="non-terminal residue" evidence="1">
    <location>
        <position position="135"/>
    </location>
</feature>
<evidence type="ECO:0000313" key="2">
    <source>
        <dbReference type="Proteomes" id="UP000229766"/>
    </source>
</evidence>
<name>A0A2M8L1V1_9BACT</name>
<dbReference type="Gene3D" id="3.40.190.10">
    <property type="entry name" value="Periplasmic binding protein-like II"/>
    <property type="match status" value="1"/>
</dbReference>
<gene>
    <name evidence="1" type="ORF">COU93_02000</name>
</gene>
<reference evidence="2" key="1">
    <citation type="submission" date="2017-09" db="EMBL/GenBank/DDBJ databases">
        <title>Depth-based differentiation of microbial function through sediment-hosted aquifers and enrichment of novel symbionts in the deep terrestrial subsurface.</title>
        <authorList>
            <person name="Probst A.J."/>
            <person name="Ladd B."/>
            <person name="Jarett J.K."/>
            <person name="Geller-Mcgrath D.E."/>
            <person name="Sieber C.M.K."/>
            <person name="Emerson J.B."/>
            <person name="Anantharaman K."/>
            <person name="Thomas B.C."/>
            <person name="Malmstrom R."/>
            <person name="Stieglmeier M."/>
            <person name="Klingl A."/>
            <person name="Woyke T."/>
            <person name="Ryan C.M."/>
            <person name="Banfield J.F."/>
        </authorList>
    </citation>
    <scope>NUCLEOTIDE SEQUENCE [LARGE SCALE GENOMIC DNA]</scope>
</reference>
<proteinExistence type="predicted"/>
<evidence type="ECO:0008006" key="3">
    <source>
        <dbReference type="Google" id="ProtNLM"/>
    </source>
</evidence>
<dbReference type="SUPFAM" id="SSF53850">
    <property type="entry name" value="Periplasmic binding protein-like II"/>
    <property type="match status" value="1"/>
</dbReference>